<gene>
    <name evidence="2" type="ORF">VNO77_10378</name>
</gene>
<protein>
    <submittedName>
        <fullName evidence="2">Uncharacterized protein</fullName>
    </submittedName>
</protein>
<proteinExistence type="predicted"/>
<feature type="region of interest" description="Disordered" evidence="1">
    <location>
        <begin position="392"/>
        <end position="414"/>
    </location>
</feature>
<dbReference type="Proteomes" id="UP001367508">
    <property type="component" value="Unassembled WGS sequence"/>
</dbReference>
<feature type="region of interest" description="Disordered" evidence="1">
    <location>
        <begin position="1"/>
        <end position="23"/>
    </location>
</feature>
<comment type="caution">
    <text evidence="2">The sequence shown here is derived from an EMBL/GenBank/DDBJ whole genome shotgun (WGS) entry which is preliminary data.</text>
</comment>
<keyword evidence="3" id="KW-1185">Reference proteome</keyword>
<feature type="compositionally biased region" description="Low complexity" evidence="1">
    <location>
        <begin position="399"/>
        <end position="414"/>
    </location>
</feature>
<feature type="compositionally biased region" description="Low complexity" evidence="1">
    <location>
        <begin position="715"/>
        <end position="726"/>
    </location>
</feature>
<dbReference type="EMBL" id="JAYMYQ010000002">
    <property type="protein sequence ID" value="KAK7351147.1"/>
    <property type="molecule type" value="Genomic_DNA"/>
</dbReference>
<feature type="compositionally biased region" description="Polar residues" evidence="1">
    <location>
        <begin position="629"/>
        <end position="647"/>
    </location>
</feature>
<feature type="region of interest" description="Disordered" evidence="1">
    <location>
        <begin position="715"/>
        <end position="756"/>
    </location>
</feature>
<reference evidence="2 3" key="1">
    <citation type="submission" date="2024-01" db="EMBL/GenBank/DDBJ databases">
        <title>The genomes of 5 underutilized Papilionoideae crops provide insights into root nodulation and disease resistanc.</title>
        <authorList>
            <person name="Jiang F."/>
        </authorList>
    </citation>
    <scope>NUCLEOTIDE SEQUENCE [LARGE SCALE GENOMIC DNA]</scope>
    <source>
        <strain evidence="2">LVBAO_FW01</strain>
        <tissue evidence="2">Leaves</tissue>
    </source>
</reference>
<dbReference type="AlphaFoldDB" id="A0AAN9MAY3"/>
<dbReference type="PANTHER" id="PTHR34112">
    <property type="entry name" value="C-JUN-AMINO-TERMINAL KINASE-INTERACTING PROTEIN"/>
    <property type="match status" value="1"/>
</dbReference>
<feature type="region of interest" description="Disordered" evidence="1">
    <location>
        <begin position="318"/>
        <end position="353"/>
    </location>
</feature>
<evidence type="ECO:0000256" key="1">
    <source>
        <dbReference type="SAM" id="MobiDB-lite"/>
    </source>
</evidence>
<sequence length="858" mass="93307">MSSPGYEPGSHGPTRAVPPRCQSSWKSHGINKVKLFDVAREEAVVHTFHPEYPKLTENYTFSRVLSHTTPHRTPHPHSAQTKPYFSIPTLSLSLLLSQSTPFRSLQNHTSLLATETLLLSSEIHSPNCQYHCYVEAVIETVAFPCPHQSLPPSNSRVLCESIFLFEDGGIEKLFLQGIVLCFKSRGFGTLLDSRIEERVSVCGLLKGPVSVKHCWSSYSLESADYSCFVLVSRKERKKDEGLFVMEKSEPALVPEWLRSAGSVAGAGSSAHHFASPSTHTDASYVAHHTRNRSSKTISDFDSPRSVFLERAFSSNSRRSINGSAKHAYSSFNRSHRDKDRDREKDRSNFGDHWDRDCSEPLADIFSARIERDTLRRSHSMVSRKQNEILTHRISVDTKSGGNSNQNNSNDLLSGGSIGSSIQKAVFDKDFPSLGGEERQGITEIGRVSSPGLGATASQTLPVGSSALIGGEGWTSALAEVPTIIGSSSTGSLTVQQTITPTSGSVLTSTSSGLNMAEALAQTPSRARSTPQVSVKTQRLEELAIKQSRQLIPVTPSMPKALVNNSSEKSKPKTTVRNAEMNMAAKSVPQQPSSLHITNHSVRSGNAKGDAPKTSGKFTDLKSVVWENGVSPTSKDAPNQPNYSNSRPGNHHAVAPAAVSTPLRNPNNLKSSTERKPALDLKLGSTMDKKHSISQVQSRNDFFNLIKKKTLMNSSSVLSDSSPVVSSPTMDKSGEVNTEAVDPPARPQDLGNGAEVSSNGNALVELNRLPDNEEKDTIPDEEEAAFLRSLGWEEDSGEDEGLTEEEINAFYQECLKLGTTTLKLCQGMQPKLSKFFESYATNLHGASAELSSSDSRSEA</sequence>
<dbReference type="PANTHER" id="PTHR34112:SF8">
    <property type="entry name" value="MEDIATOR OF RNA POLYMERASE II TRANSCRIPTION SUBUNIT 1"/>
    <property type="match status" value="1"/>
</dbReference>
<evidence type="ECO:0000313" key="3">
    <source>
        <dbReference type="Proteomes" id="UP001367508"/>
    </source>
</evidence>
<feature type="region of interest" description="Disordered" evidence="1">
    <location>
        <begin position="628"/>
        <end position="691"/>
    </location>
</feature>
<organism evidence="2 3">
    <name type="scientific">Canavalia gladiata</name>
    <name type="common">Sword bean</name>
    <name type="synonym">Dolichos gladiatus</name>
    <dbReference type="NCBI Taxonomy" id="3824"/>
    <lineage>
        <taxon>Eukaryota</taxon>
        <taxon>Viridiplantae</taxon>
        <taxon>Streptophyta</taxon>
        <taxon>Embryophyta</taxon>
        <taxon>Tracheophyta</taxon>
        <taxon>Spermatophyta</taxon>
        <taxon>Magnoliopsida</taxon>
        <taxon>eudicotyledons</taxon>
        <taxon>Gunneridae</taxon>
        <taxon>Pentapetalae</taxon>
        <taxon>rosids</taxon>
        <taxon>fabids</taxon>
        <taxon>Fabales</taxon>
        <taxon>Fabaceae</taxon>
        <taxon>Papilionoideae</taxon>
        <taxon>50 kb inversion clade</taxon>
        <taxon>NPAAA clade</taxon>
        <taxon>indigoferoid/millettioid clade</taxon>
        <taxon>Phaseoleae</taxon>
        <taxon>Canavalia</taxon>
    </lineage>
</organism>
<feature type="compositionally biased region" description="Polar residues" evidence="1">
    <location>
        <begin position="661"/>
        <end position="670"/>
    </location>
</feature>
<accession>A0AAN9MAY3</accession>
<name>A0AAN9MAY3_CANGL</name>
<feature type="compositionally biased region" description="Basic and acidic residues" evidence="1">
    <location>
        <begin position="334"/>
        <end position="353"/>
    </location>
</feature>
<evidence type="ECO:0000313" key="2">
    <source>
        <dbReference type="EMBL" id="KAK7351147.1"/>
    </source>
</evidence>